<evidence type="ECO:0000313" key="1">
    <source>
        <dbReference type="EMBL" id="GET44029.1"/>
    </source>
</evidence>
<dbReference type="EMBL" id="BLAY01000282">
    <property type="protein sequence ID" value="GET44029.1"/>
    <property type="molecule type" value="Genomic_DNA"/>
</dbReference>
<proteinExistence type="predicted"/>
<dbReference type="RefSeq" id="WP_226593466.1">
    <property type="nucleotide sequence ID" value="NZ_BLAY01000282.1"/>
</dbReference>
<reference evidence="1" key="1">
    <citation type="submission" date="2019-10" db="EMBL/GenBank/DDBJ databases">
        <title>Draft genome sequece of Microseira wollei NIES-4236.</title>
        <authorList>
            <person name="Yamaguchi H."/>
            <person name="Suzuki S."/>
            <person name="Kawachi M."/>
        </authorList>
    </citation>
    <scope>NUCLEOTIDE SEQUENCE</scope>
    <source>
        <strain evidence="1">NIES-4236</strain>
    </source>
</reference>
<evidence type="ECO:0000313" key="2">
    <source>
        <dbReference type="Proteomes" id="UP001050975"/>
    </source>
</evidence>
<name>A0AAV3XNC7_9CYAN</name>
<sequence>MQRITVWQQGSTNQENPNNFAIIKQWFASLNGQEITWRQRLIPPTADVREIDWEPQRFDELFLISNPEIRGITLYWRKPDSQQERSTTPHKLELDMLRQQLYIYPQSQREIVIRVGLKEAIYQKFELNNPQVEYSQEGDGCILTLRDNNQLLEVKVNLSPENLHQFKQLML</sequence>
<dbReference type="AlphaFoldDB" id="A0AAV3XNC7"/>
<dbReference type="Proteomes" id="UP001050975">
    <property type="component" value="Unassembled WGS sequence"/>
</dbReference>
<accession>A0AAV3XNC7</accession>
<gene>
    <name evidence="1" type="ORF">MiSe_88550</name>
</gene>
<protein>
    <recommendedName>
        <fullName evidence="3">Restriction endonuclease domain-containing protein</fullName>
    </recommendedName>
</protein>
<comment type="caution">
    <text evidence="1">The sequence shown here is derived from an EMBL/GenBank/DDBJ whole genome shotgun (WGS) entry which is preliminary data.</text>
</comment>
<keyword evidence="2" id="KW-1185">Reference proteome</keyword>
<organism evidence="1 2">
    <name type="scientific">Microseira wollei NIES-4236</name>
    <dbReference type="NCBI Taxonomy" id="2530354"/>
    <lineage>
        <taxon>Bacteria</taxon>
        <taxon>Bacillati</taxon>
        <taxon>Cyanobacteriota</taxon>
        <taxon>Cyanophyceae</taxon>
        <taxon>Oscillatoriophycideae</taxon>
        <taxon>Aerosakkonematales</taxon>
        <taxon>Aerosakkonemataceae</taxon>
        <taxon>Microseira</taxon>
    </lineage>
</organism>
<evidence type="ECO:0008006" key="3">
    <source>
        <dbReference type="Google" id="ProtNLM"/>
    </source>
</evidence>